<feature type="compositionally biased region" description="Polar residues" evidence="2">
    <location>
        <begin position="931"/>
        <end position="941"/>
    </location>
</feature>
<dbReference type="GO" id="GO:0005776">
    <property type="term" value="C:autophagosome"/>
    <property type="evidence" value="ECO:0007669"/>
    <property type="project" value="TreeGrafter"/>
</dbReference>
<dbReference type="SMART" id="SM00164">
    <property type="entry name" value="TBC"/>
    <property type="match status" value="1"/>
</dbReference>
<feature type="compositionally biased region" description="Basic and acidic residues" evidence="2">
    <location>
        <begin position="741"/>
        <end position="760"/>
    </location>
</feature>
<feature type="compositionally biased region" description="Pro residues" evidence="2">
    <location>
        <begin position="952"/>
        <end position="961"/>
    </location>
</feature>
<dbReference type="Proteomes" id="UP000736164">
    <property type="component" value="Unassembled WGS sequence"/>
</dbReference>
<protein>
    <submittedName>
        <fullName evidence="4">TBC25 protein</fullName>
    </submittedName>
</protein>
<accession>A0A8J7NZ87</accession>
<feature type="non-terminal residue" evidence="4">
    <location>
        <position position="1073"/>
    </location>
</feature>
<feature type="region of interest" description="Disordered" evidence="2">
    <location>
        <begin position="1029"/>
        <end position="1073"/>
    </location>
</feature>
<keyword evidence="1" id="KW-0343">GTPase activation</keyword>
<dbReference type="PROSITE" id="PS50086">
    <property type="entry name" value="TBC_RABGAP"/>
    <property type="match status" value="1"/>
</dbReference>
<dbReference type="PANTHER" id="PTHR22957">
    <property type="entry name" value="TBC1 DOMAIN FAMILY MEMBER GTPASE-ACTIVATING PROTEIN"/>
    <property type="match status" value="1"/>
</dbReference>
<dbReference type="SUPFAM" id="SSF47923">
    <property type="entry name" value="Ypt/Rab-GAP domain of gyp1p"/>
    <property type="match status" value="2"/>
</dbReference>
<gene>
    <name evidence="4" type="primary">Tbc1d25</name>
    <name evidence="4" type="ORF">GTO95_0005883</name>
</gene>
<keyword evidence="5" id="KW-1185">Reference proteome</keyword>
<feature type="region of interest" description="Disordered" evidence="2">
    <location>
        <begin position="54"/>
        <end position="79"/>
    </location>
</feature>
<dbReference type="FunFam" id="1.10.8.270:FF:000020">
    <property type="entry name" value="Putative TBC1 domain family member 25"/>
    <property type="match status" value="1"/>
</dbReference>
<reference evidence="4" key="1">
    <citation type="journal article" date="2021" name="Cell">
        <title>Tracing the genetic footprints of vertebrate landing in non-teleost ray-finned fishes.</title>
        <authorList>
            <person name="Bi X."/>
            <person name="Wang K."/>
            <person name="Yang L."/>
            <person name="Pan H."/>
            <person name="Jiang H."/>
            <person name="Wei Q."/>
            <person name="Fang M."/>
            <person name="Yu H."/>
            <person name="Zhu C."/>
            <person name="Cai Y."/>
            <person name="He Y."/>
            <person name="Gan X."/>
            <person name="Zeng H."/>
            <person name="Yu D."/>
            <person name="Zhu Y."/>
            <person name="Jiang H."/>
            <person name="Qiu Q."/>
            <person name="Yang H."/>
            <person name="Zhang Y.E."/>
            <person name="Wang W."/>
            <person name="Zhu M."/>
            <person name="He S."/>
            <person name="Zhang G."/>
        </authorList>
    </citation>
    <scope>NUCLEOTIDE SEQUENCE</scope>
    <source>
        <strain evidence="4">Allg_001</strain>
    </source>
</reference>
<dbReference type="GO" id="GO:1901096">
    <property type="term" value="P:regulation of autophagosome maturation"/>
    <property type="evidence" value="ECO:0007669"/>
    <property type="project" value="TreeGrafter"/>
</dbReference>
<feature type="domain" description="Rab-GAP TBC" evidence="3">
    <location>
        <begin position="495"/>
        <end position="701"/>
    </location>
</feature>
<feature type="non-terminal residue" evidence="4">
    <location>
        <position position="1"/>
    </location>
</feature>
<name>A0A8J7NZ87_ATRSP</name>
<feature type="compositionally biased region" description="Basic and acidic residues" evidence="2">
    <location>
        <begin position="66"/>
        <end position="79"/>
    </location>
</feature>
<dbReference type="Gene3D" id="1.10.8.270">
    <property type="entry name" value="putative rabgap domain of human tbc1 domain family member 14 like domains"/>
    <property type="match status" value="1"/>
</dbReference>
<dbReference type="InterPro" id="IPR000195">
    <property type="entry name" value="Rab-GAP-TBC_dom"/>
</dbReference>
<sequence length="1073" mass="116767">MAGLLDECGEPWDPTTRTRRTVAAAAVCTQTRTEPFGKINAHSAPSVNQISPAAKHASKFASDAGLNKEKKNPTELRSRQVKERIEISIVAAVSAAAGRHGGRGGEGGRASPGKARSAVACWLWAVVVTPFDRGDSRGLRSAGYTVMSGVRVRARLSWTRRAKDDAARSPGLCPAVGGRQLPGCPSAGLDERVAVRLNSAPGTPEQTAPGSKSSTLSFCGRADEQSCSCVRETGPDPAQRGAGPGSGVNRPPLSLCRCTWYILGQKCEGVLPAEYRSFAVDPQITSLEVLQHILIRAFELNGYRRFQLVWENKLPDGNESAPAVRTAPPALSRTTQRQELKPTLEQKRNFGISYLSRDKQGVEAYLSLMSDWDLDAAFVSAAKPYLQLKIDIKPSEDSPLLEDWDIISPKDVISSDLIPGERRSLAAAALPFTQSLISQVGRTLSRVQQALSWSYGEDVKPFKPPLSDSEFHSFLSHLGQLTRPEELRLRIYHGGVEPSLRKVVWRYLLNVYPDGLTGQERMDYMKRKTREYDRLKGEWSARASPEDLEFIRGNVLKDVLRTDRAHPYYAGSEDSPHLAALADLLTTYAITHPQVSYCQGMSDIASPILAVMDNEAHAFICFCGIMKRLEGNFRPDGQLISVKFQHLKLLLRYSDPEFYAYLVSRGADDLFFCYRWLLLELKREFAFEDALRMLEVTWSSLPPDPPETEVELLGPPLQEEEEEEAGRRRKGEQRRRHMLRPSREELAGPAGEREDGDGGRPEQAGGEGSSAPPLGDSFDLEEEPPTSPGTPLPDRRTSLPSRQPTEDSEEDPGESEPLIRPGESISTPASGGRRSPNGQTSSPTSSPSLASGRVSPSAPAGKHPVSSPSLASGRLGRPSSSPCVASGRVGSPAAATGRSLVSSPVFSDGRAGSPSTPTGKTPMASPCPGTRSASPKTATPSTPVPDKEDKPAPAPSLPPPQEFGKGNPFMLFLCLSILLEHRDHIIKNNLDYNELAMHFDRLVRKHNLNRVLQRAKALFANYLQSEVWDSEEGDEASSDSPAAQTPQPQPPPPNPNSTYNLSSVYSPSSSSAS</sequence>
<evidence type="ECO:0000256" key="2">
    <source>
        <dbReference type="SAM" id="MobiDB-lite"/>
    </source>
</evidence>
<dbReference type="Gene3D" id="1.10.472.80">
    <property type="entry name" value="Ypt/Rab-GAP domain of gyp1p, domain 3"/>
    <property type="match status" value="2"/>
</dbReference>
<evidence type="ECO:0000313" key="4">
    <source>
        <dbReference type="EMBL" id="MBN3322542.1"/>
    </source>
</evidence>
<comment type="caution">
    <text evidence="4">The sequence shown here is derived from an EMBL/GenBank/DDBJ whole genome shotgun (WGS) entry which is preliminary data.</text>
</comment>
<evidence type="ECO:0000256" key="1">
    <source>
        <dbReference type="ARBA" id="ARBA00022468"/>
    </source>
</evidence>
<dbReference type="FunFam" id="1.10.472.80:FF:000086">
    <property type="entry name" value="TBC1 domain family, member 25"/>
    <property type="match status" value="1"/>
</dbReference>
<dbReference type="Pfam" id="PF00566">
    <property type="entry name" value="RabGAP-TBC"/>
    <property type="match status" value="1"/>
</dbReference>
<dbReference type="GO" id="GO:0005096">
    <property type="term" value="F:GTPase activator activity"/>
    <property type="evidence" value="ECO:0007669"/>
    <property type="project" value="UniProtKB-KW"/>
</dbReference>
<evidence type="ECO:0000313" key="5">
    <source>
        <dbReference type="Proteomes" id="UP000736164"/>
    </source>
</evidence>
<dbReference type="EMBL" id="JAAWVO010060449">
    <property type="protein sequence ID" value="MBN3322542.1"/>
    <property type="molecule type" value="Genomic_DNA"/>
</dbReference>
<dbReference type="AlphaFoldDB" id="A0A8J7NZ87"/>
<feature type="compositionally biased region" description="Low complexity" evidence="2">
    <location>
        <begin position="1056"/>
        <end position="1073"/>
    </location>
</feature>
<dbReference type="PANTHER" id="PTHR22957:SF333">
    <property type="entry name" value="TBC1 DOMAIN FAMILY MEMBER 25"/>
    <property type="match status" value="1"/>
</dbReference>
<proteinExistence type="predicted"/>
<evidence type="ECO:0000259" key="3">
    <source>
        <dbReference type="PROSITE" id="PS50086"/>
    </source>
</evidence>
<feature type="compositionally biased region" description="Basic residues" evidence="2">
    <location>
        <begin position="727"/>
        <end position="740"/>
    </location>
</feature>
<feature type="region of interest" description="Disordered" evidence="2">
    <location>
        <begin position="698"/>
        <end position="963"/>
    </location>
</feature>
<organism evidence="4 5">
    <name type="scientific">Atractosteus spatula</name>
    <name type="common">Alligator gar</name>
    <name type="synonym">Lepisosteus spatula</name>
    <dbReference type="NCBI Taxonomy" id="7917"/>
    <lineage>
        <taxon>Eukaryota</taxon>
        <taxon>Metazoa</taxon>
        <taxon>Chordata</taxon>
        <taxon>Craniata</taxon>
        <taxon>Vertebrata</taxon>
        <taxon>Euteleostomi</taxon>
        <taxon>Actinopterygii</taxon>
        <taxon>Neopterygii</taxon>
        <taxon>Holostei</taxon>
        <taxon>Semionotiformes</taxon>
        <taxon>Lepisosteidae</taxon>
        <taxon>Atractosteus</taxon>
    </lineage>
</organism>
<dbReference type="InterPro" id="IPR035969">
    <property type="entry name" value="Rab-GAP_TBC_sf"/>
</dbReference>